<evidence type="ECO:0000256" key="1">
    <source>
        <dbReference type="SAM" id="MobiDB-lite"/>
    </source>
</evidence>
<comment type="caution">
    <text evidence="2">The sequence shown here is derived from an EMBL/GenBank/DDBJ whole genome shotgun (WGS) entry which is preliminary data.</text>
</comment>
<organism evidence="2 3">
    <name type="scientific">Cardiocondyla obscurior</name>
    <dbReference type="NCBI Taxonomy" id="286306"/>
    <lineage>
        <taxon>Eukaryota</taxon>
        <taxon>Metazoa</taxon>
        <taxon>Ecdysozoa</taxon>
        <taxon>Arthropoda</taxon>
        <taxon>Hexapoda</taxon>
        <taxon>Insecta</taxon>
        <taxon>Pterygota</taxon>
        <taxon>Neoptera</taxon>
        <taxon>Endopterygota</taxon>
        <taxon>Hymenoptera</taxon>
        <taxon>Apocrita</taxon>
        <taxon>Aculeata</taxon>
        <taxon>Formicoidea</taxon>
        <taxon>Formicidae</taxon>
        <taxon>Myrmicinae</taxon>
        <taxon>Cardiocondyla</taxon>
    </lineage>
</organism>
<sequence length="375" mass="42448">MRARPSAVVGSPQFALRELAASRSGFQQRIFPGLSRPKKGEITLTPRRSDETRERGKSRRSMRSRSIGSGSPISIAQPVGESRPIFLTQNGDCSARESSAILKVQGCTRTFGHCDSYPLTLFTSGTKVGDPTDHLVAFGICKGARAPPADSAYSIVITTQTPIVSRKPEGSRRAPRSLMSRDRAREQKGKKKKRKKKRGRRVGRAERKAHGAQEKRARSCRRRSATRSNVAQCRARENRGENIDENSVTQGERRLPSLPLPSCWCCEREYALAHTRALCARIGAYVFMCAFFAAGSAVRERNSFPEPRYLKDFFSPRLPYVCHVAIGRVRMNMYIYIYVNIHTRKISRMDANTLERNLNTDFREIRFFFFLFECP</sequence>
<feature type="region of interest" description="Disordered" evidence="1">
    <location>
        <begin position="27"/>
        <end position="81"/>
    </location>
</feature>
<proteinExistence type="predicted"/>
<reference evidence="2 3" key="1">
    <citation type="submission" date="2023-03" db="EMBL/GenBank/DDBJ databases">
        <title>High recombination rates correlate with genetic variation in Cardiocondyla obscurior ants.</title>
        <authorList>
            <person name="Errbii M."/>
        </authorList>
    </citation>
    <scope>NUCLEOTIDE SEQUENCE [LARGE SCALE GENOMIC DNA]</scope>
    <source>
        <strain evidence="2">Alpha-2009</strain>
        <tissue evidence="2">Whole body</tissue>
    </source>
</reference>
<evidence type="ECO:0000313" key="3">
    <source>
        <dbReference type="Proteomes" id="UP001430953"/>
    </source>
</evidence>
<evidence type="ECO:0000313" key="2">
    <source>
        <dbReference type="EMBL" id="KAL0110059.1"/>
    </source>
</evidence>
<dbReference type="EMBL" id="JADYXP020000014">
    <property type="protein sequence ID" value="KAL0110059.1"/>
    <property type="molecule type" value="Genomic_DNA"/>
</dbReference>
<protein>
    <submittedName>
        <fullName evidence="2">Uncharacterized protein</fullName>
    </submittedName>
</protein>
<gene>
    <name evidence="2" type="ORF">PUN28_013592</name>
</gene>
<name>A0AAW2F5B1_9HYME</name>
<dbReference type="AlphaFoldDB" id="A0AAW2F5B1"/>
<feature type="compositionally biased region" description="Low complexity" evidence="1">
    <location>
        <begin position="64"/>
        <end position="75"/>
    </location>
</feature>
<keyword evidence="3" id="KW-1185">Reference proteome</keyword>
<accession>A0AAW2F5B1</accession>
<feature type="compositionally biased region" description="Basic residues" evidence="1">
    <location>
        <begin position="188"/>
        <end position="202"/>
    </location>
</feature>
<feature type="region of interest" description="Disordered" evidence="1">
    <location>
        <begin position="164"/>
        <end position="251"/>
    </location>
</feature>
<feature type="compositionally biased region" description="Basic and acidic residues" evidence="1">
    <location>
        <begin position="203"/>
        <end position="217"/>
    </location>
</feature>
<dbReference type="Proteomes" id="UP001430953">
    <property type="component" value="Unassembled WGS sequence"/>
</dbReference>